<organism evidence="1 2">
    <name type="scientific">Comamonas serinivorans</name>
    <dbReference type="NCBI Taxonomy" id="1082851"/>
    <lineage>
        <taxon>Bacteria</taxon>
        <taxon>Pseudomonadati</taxon>
        <taxon>Pseudomonadota</taxon>
        <taxon>Betaproteobacteria</taxon>
        <taxon>Burkholderiales</taxon>
        <taxon>Comamonadaceae</taxon>
        <taxon>Comamonas</taxon>
    </lineage>
</organism>
<dbReference type="InterPro" id="IPR004027">
    <property type="entry name" value="SEC_C_motif"/>
</dbReference>
<gene>
    <name evidence="1" type="ORF">CCO03_03010</name>
</gene>
<evidence type="ECO:0000313" key="2">
    <source>
        <dbReference type="Proteomes" id="UP000196138"/>
    </source>
</evidence>
<sequence>MRRLLATDLGIWPMIQSQERASDMMVNSSAYWARLADYLLMYDQIVIPTGNLQILSVLRFMLGDDVLLELLETRTIVFARFDQWFGYVGTAGVIFFKVGDGPENQRSTPNLATGHFLPLDKAVDAVFLAMNPPSTTETRQRYKTLLLDRTAQLATESLLEGVRAEAYRDIRDSPYLQALLSVRNGGRAIENLKGSKADTVTVFNPHVPAEKNDPPEIRAVLRVVFENFLLGIGGKTEVNELTGDSSSLSVLQAKGQRLGFSPHGREAFAQIQQVSGVPDIGLAFGSKQLTARQVMNLRQSKHGQAFRDWLAAGSPSASAQETLRRYVESVGKPSFFESLPAKLLRFTTTTTWGALEPISGAAVAGADSFLLSKWFPGTSPRLFMRQAKVVSTNSPVIKAPQQKGRDRNAPCSCGSGKKYKQCCGKLN</sequence>
<dbReference type="RefSeq" id="WP_087277078.1">
    <property type="nucleotide sequence ID" value="NZ_CP021455.1"/>
</dbReference>
<dbReference type="Gene3D" id="3.10.450.50">
    <property type="match status" value="1"/>
</dbReference>
<dbReference type="Pfam" id="PF02810">
    <property type="entry name" value="SEC-C"/>
    <property type="match status" value="1"/>
</dbReference>
<accession>A0A1Y0EK97</accession>
<dbReference type="Proteomes" id="UP000196138">
    <property type="component" value="Chromosome"/>
</dbReference>
<evidence type="ECO:0000313" key="1">
    <source>
        <dbReference type="EMBL" id="ARU03789.1"/>
    </source>
</evidence>
<dbReference type="SUPFAM" id="SSF103642">
    <property type="entry name" value="Sec-C motif"/>
    <property type="match status" value="1"/>
</dbReference>
<protein>
    <submittedName>
        <fullName evidence="1">Preprotein translocase subunit SecA</fullName>
    </submittedName>
</protein>
<name>A0A1Y0EK97_9BURK</name>
<reference evidence="1 2" key="1">
    <citation type="submission" date="2017-05" db="EMBL/GenBank/DDBJ databases">
        <authorList>
            <person name="Song R."/>
            <person name="Chenine A.L."/>
            <person name="Ruprecht R.M."/>
        </authorList>
    </citation>
    <scope>NUCLEOTIDE SEQUENCE [LARGE SCALE GENOMIC DNA]</scope>
    <source>
        <strain evidence="1 2">DSM 26136</strain>
    </source>
</reference>
<dbReference type="KEGG" id="cser:CCO03_03010"/>
<keyword evidence="2" id="KW-1185">Reference proteome</keyword>
<dbReference type="EMBL" id="CP021455">
    <property type="protein sequence ID" value="ARU03789.1"/>
    <property type="molecule type" value="Genomic_DNA"/>
</dbReference>
<dbReference type="AlphaFoldDB" id="A0A1Y0EK97"/>
<proteinExistence type="predicted"/>
<dbReference type="OrthoDB" id="570299at2"/>